<evidence type="ECO:0000313" key="2">
    <source>
        <dbReference type="EMBL" id="THA17383.1"/>
    </source>
</evidence>
<comment type="caution">
    <text evidence="2">The sequence shown here is derived from an EMBL/GenBank/DDBJ whole genome shotgun (WGS) entry which is preliminary data.</text>
</comment>
<dbReference type="SMART" id="SM00530">
    <property type="entry name" value="HTH_XRE"/>
    <property type="match status" value="1"/>
</dbReference>
<dbReference type="EMBL" id="QXNG01000015">
    <property type="protein sequence ID" value="THA17383.1"/>
    <property type="molecule type" value="Genomic_DNA"/>
</dbReference>
<protein>
    <submittedName>
        <fullName evidence="2">XRE family transcriptional regulator</fullName>
    </submittedName>
</protein>
<dbReference type="CDD" id="cd00093">
    <property type="entry name" value="HTH_XRE"/>
    <property type="match status" value="1"/>
</dbReference>
<accession>A0A4V3SPQ8</accession>
<dbReference type="Pfam" id="PF01381">
    <property type="entry name" value="HTH_3"/>
    <property type="match status" value="1"/>
</dbReference>
<name>A0A4V3SPQ8_9PAST</name>
<gene>
    <name evidence="2" type="ORF">D3M76_01710</name>
</gene>
<dbReference type="InterPro" id="IPR010982">
    <property type="entry name" value="Lambda_DNA-bd_dom_sf"/>
</dbReference>
<dbReference type="InterPro" id="IPR001387">
    <property type="entry name" value="Cro/C1-type_HTH"/>
</dbReference>
<dbReference type="Proteomes" id="UP000310576">
    <property type="component" value="Unassembled WGS sequence"/>
</dbReference>
<dbReference type="RefSeq" id="WP_077582621.1">
    <property type="nucleotide sequence ID" value="NZ_CAJUGY010000035.1"/>
</dbReference>
<feature type="domain" description="HTH cro/C1-type" evidence="1">
    <location>
        <begin position="42"/>
        <end position="96"/>
    </location>
</feature>
<organism evidence="2 3">
    <name type="scientific">Rodentibacter pneumotropicus</name>
    <dbReference type="NCBI Taxonomy" id="758"/>
    <lineage>
        <taxon>Bacteria</taxon>
        <taxon>Pseudomonadati</taxon>
        <taxon>Pseudomonadota</taxon>
        <taxon>Gammaproteobacteria</taxon>
        <taxon>Pasteurellales</taxon>
        <taxon>Pasteurellaceae</taxon>
        <taxon>Rodentibacter</taxon>
    </lineage>
</organism>
<reference evidence="2 3" key="1">
    <citation type="journal article" date="2019" name="Vet. Microbiol.">
        <title>Development of multi locus sequence typing (MLST) of Rodentibacter pneumotropicus.</title>
        <authorList>
            <person name="Adhikary S."/>
            <person name="Bisgaard M."/>
            <person name="Boot R."/>
            <person name="Benga L."/>
            <person name="Nicklas W."/>
            <person name="Christensen H."/>
        </authorList>
    </citation>
    <scope>NUCLEOTIDE SEQUENCE [LARGE SCALE GENOMIC DNA]</scope>
    <source>
        <strain evidence="2 3">1596_07</strain>
    </source>
</reference>
<proteinExistence type="predicted"/>
<dbReference type="PROSITE" id="PS50943">
    <property type="entry name" value="HTH_CROC1"/>
    <property type="match status" value="1"/>
</dbReference>
<dbReference type="Gene3D" id="1.10.260.40">
    <property type="entry name" value="lambda repressor-like DNA-binding domains"/>
    <property type="match status" value="1"/>
</dbReference>
<evidence type="ECO:0000313" key="3">
    <source>
        <dbReference type="Proteomes" id="UP000310576"/>
    </source>
</evidence>
<dbReference type="GO" id="GO:0003677">
    <property type="term" value="F:DNA binding"/>
    <property type="evidence" value="ECO:0007669"/>
    <property type="project" value="InterPro"/>
</dbReference>
<evidence type="ECO:0000259" key="1">
    <source>
        <dbReference type="PROSITE" id="PS50943"/>
    </source>
</evidence>
<sequence>METEKLEFVTLDDFKQELIEQDPTFADRLTVHKLQQAMVRQLKADRIAKKLSQQDIAQRTGIKTQNISRIERGLVIPKTDTLIRYAQALGGSFQYIPNNV</sequence>
<dbReference type="SUPFAM" id="SSF47413">
    <property type="entry name" value="lambda repressor-like DNA-binding domains"/>
    <property type="match status" value="1"/>
</dbReference>
<dbReference type="AlphaFoldDB" id="A0A4V3SPQ8"/>